<keyword evidence="2" id="KW-1185">Reference proteome</keyword>
<proteinExistence type="predicted"/>
<comment type="caution">
    <text evidence="1">The sequence shown here is derived from an EMBL/GenBank/DDBJ whole genome shotgun (WGS) entry which is preliminary data.</text>
</comment>
<dbReference type="Proteomes" id="UP000295375">
    <property type="component" value="Unassembled WGS sequence"/>
</dbReference>
<sequence>MATLTDYSHSASINRISRLWLKHRAEEMALHLIPEAAKICAELFQRMPPNELLIQVDRSPGIKDEPEAYQSQKLLADTAYHLSFTGGSHTVQLSMLQTFQRLRLKPSFYDYLAIRLISEHPNQQKQSESIKQFHSARSQFSMEMDECLQEMDASIEQVFQQCNATHYISLSAAKDIARIVLRQYVHSTRDVPDPFTFKSEFLRRYKERLSGMDATEMQ</sequence>
<dbReference type="AlphaFoldDB" id="A0A4R6UHE7"/>
<evidence type="ECO:0000313" key="2">
    <source>
        <dbReference type="Proteomes" id="UP000295375"/>
    </source>
</evidence>
<gene>
    <name evidence="1" type="ORF">EV696_11715</name>
</gene>
<dbReference type="RefSeq" id="WP_133592334.1">
    <property type="nucleotide sequence ID" value="NZ_CP037953.1"/>
</dbReference>
<name>A0A4R6UHE7_9GAMM</name>
<organism evidence="1 2">
    <name type="scientific">Permianibacter aggregans</name>
    <dbReference type="NCBI Taxonomy" id="1510150"/>
    <lineage>
        <taxon>Bacteria</taxon>
        <taxon>Pseudomonadati</taxon>
        <taxon>Pseudomonadota</taxon>
        <taxon>Gammaproteobacteria</taxon>
        <taxon>Pseudomonadales</taxon>
        <taxon>Pseudomonadaceae</taxon>
        <taxon>Permianibacter</taxon>
    </lineage>
</organism>
<reference evidence="1 2" key="1">
    <citation type="submission" date="2019-03" db="EMBL/GenBank/DDBJ databases">
        <title>Genomic Encyclopedia of Type Strains, Phase IV (KMG-IV): sequencing the most valuable type-strain genomes for metagenomic binning, comparative biology and taxonomic classification.</title>
        <authorList>
            <person name="Goeker M."/>
        </authorList>
    </citation>
    <scope>NUCLEOTIDE SEQUENCE [LARGE SCALE GENOMIC DNA]</scope>
    <source>
        <strain evidence="1 2">DSM 103792</strain>
    </source>
</reference>
<evidence type="ECO:0000313" key="1">
    <source>
        <dbReference type="EMBL" id="TDQ45782.1"/>
    </source>
</evidence>
<protein>
    <submittedName>
        <fullName evidence="1">Uncharacterized protein</fullName>
    </submittedName>
</protein>
<accession>A0A4R6UHE7</accession>
<dbReference type="EMBL" id="SNYM01000017">
    <property type="protein sequence ID" value="TDQ45782.1"/>
    <property type="molecule type" value="Genomic_DNA"/>
</dbReference>